<organism evidence="1">
    <name type="scientific">freshwater metagenome</name>
    <dbReference type="NCBI Taxonomy" id="449393"/>
    <lineage>
        <taxon>unclassified sequences</taxon>
        <taxon>metagenomes</taxon>
        <taxon>ecological metagenomes</taxon>
    </lineage>
</organism>
<dbReference type="AlphaFoldDB" id="A0A6J6FV46"/>
<reference evidence="1" key="1">
    <citation type="submission" date="2020-05" db="EMBL/GenBank/DDBJ databases">
        <authorList>
            <person name="Chiriac C."/>
            <person name="Salcher M."/>
            <person name="Ghai R."/>
            <person name="Kavagutti S V."/>
        </authorList>
    </citation>
    <scope>NUCLEOTIDE SEQUENCE</scope>
</reference>
<name>A0A6J6FV46_9ZZZZ</name>
<accession>A0A6J6FV46</accession>
<gene>
    <name evidence="1" type="ORF">UFOPK1807_00266</name>
</gene>
<protein>
    <submittedName>
        <fullName evidence="1">Unannotated protein</fullName>
    </submittedName>
</protein>
<proteinExistence type="predicted"/>
<sequence length="124" mass="12715">MQFLICVDSALWAEIIPINSLLVGTFAYTSPLTINPFGGQTGFGEGVTRTFFLVDFFGTFFVAVGLGVAFTVGEVVALTVGVDVGADVGAEVGVAVSAAATPACSGAEIEKKRAVTSAMCLIEK</sequence>
<dbReference type="EMBL" id="CAEZUI010000017">
    <property type="protein sequence ID" value="CAB4590775.1"/>
    <property type="molecule type" value="Genomic_DNA"/>
</dbReference>
<evidence type="ECO:0000313" key="1">
    <source>
        <dbReference type="EMBL" id="CAB4590775.1"/>
    </source>
</evidence>